<evidence type="ECO:0000256" key="3">
    <source>
        <dbReference type="ARBA" id="ARBA00023125"/>
    </source>
</evidence>
<comment type="caution">
    <text evidence="6">The sequence shown here is derived from an EMBL/GenBank/DDBJ whole genome shotgun (WGS) entry which is preliminary data.</text>
</comment>
<gene>
    <name evidence="6" type="ORF">C0Z20_26060</name>
</gene>
<evidence type="ECO:0000313" key="6">
    <source>
        <dbReference type="EMBL" id="PMS32696.1"/>
    </source>
</evidence>
<evidence type="ECO:0000256" key="1">
    <source>
        <dbReference type="ARBA" id="ARBA00009437"/>
    </source>
</evidence>
<dbReference type="AlphaFoldDB" id="A0A2N7WT92"/>
<dbReference type="Pfam" id="PF03466">
    <property type="entry name" value="LysR_substrate"/>
    <property type="match status" value="1"/>
</dbReference>
<dbReference type="PROSITE" id="PS50931">
    <property type="entry name" value="HTH_LYSR"/>
    <property type="match status" value="1"/>
</dbReference>
<dbReference type="EMBL" id="PNYC01000021">
    <property type="protein sequence ID" value="PMS32696.1"/>
    <property type="molecule type" value="Genomic_DNA"/>
</dbReference>
<name>A0A2N7WT92_9BURK</name>
<dbReference type="OrthoDB" id="8523827at2"/>
<evidence type="ECO:0000313" key="7">
    <source>
        <dbReference type="Proteomes" id="UP000235777"/>
    </source>
</evidence>
<dbReference type="Gene3D" id="1.10.10.10">
    <property type="entry name" value="Winged helix-like DNA-binding domain superfamily/Winged helix DNA-binding domain"/>
    <property type="match status" value="1"/>
</dbReference>
<protein>
    <submittedName>
        <fullName evidence="6">LysR family transcriptional regulator</fullName>
    </submittedName>
</protein>
<dbReference type="Pfam" id="PF00126">
    <property type="entry name" value="HTH_1"/>
    <property type="match status" value="1"/>
</dbReference>
<dbReference type="InterPro" id="IPR036388">
    <property type="entry name" value="WH-like_DNA-bd_sf"/>
</dbReference>
<dbReference type="RefSeq" id="WP_026229887.1">
    <property type="nucleotide sequence ID" value="NZ_KB890180.1"/>
</dbReference>
<dbReference type="InterPro" id="IPR036390">
    <property type="entry name" value="WH_DNA-bd_sf"/>
</dbReference>
<dbReference type="PANTHER" id="PTHR30537">
    <property type="entry name" value="HTH-TYPE TRANSCRIPTIONAL REGULATOR"/>
    <property type="match status" value="1"/>
</dbReference>
<dbReference type="InterPro" id="IPR058163">
    <property type="entry name" value="LysR-type_TF_proteobact-type"/>
</dbReference>
<keyword evidence="7" id="KW-1185">Reference proteome</keyword>
<dbReference type="SUPFAM" id="SSF53850">
    <property type="entry name" value="Periplasmic binding protein-like II"/>
    <property type="match status" value="1"/>
</dbReference>
<dbReference type="STRING" id="863227.GCA_000373005_03281"/>
<accession>A0A2N7WT92</accession>
<dbReference type="InterPro" id="IPR000847">
    <property type="entry name" value="LysR_HTH_N"/>
</dbReference>
<dbReference type="GO" id="GO:0003677">
    <property type="term" value="F:DNA binding"/>
    <property type="evidence" value="ECO:0007669"/>
    <property type="project" value="UniProtKB-KW"/>
</dbReference>
<organism evidence="6 7">
    <name type="scientific">Trinickia symbiotica</name>
    <dbReference type="NCBI Taxonomy" id="863227"/>
    <lineage>
        <taxon>Bacteria</taxon>
        <taxon>Pseudomonadati</taxon>
        <taxon>Pseudomonadota</taxon>
        <taxon>Betaproteobacteria</taxon>
        <taxon>Burkholderiales</taxon>
        <taxon>Burkholderiaceae</taxon>
        <taxon>Trinickia</taxon>
    </lineage>
</organism>
<proteinExistence type="inferred from homology"/>
<keyword evidence="2" id="KW-0805">Transcription regulation</keyword>
<comment type="similarity">
    <text evidence="1">Belongs to the LysR transcriptional regulatory family.</text>
</comment>
<dbReference type="Gene3D" id="3.40.190.290">
    <property type="match status" value="1"/>
</dbReference>
<keyword evidence="3" id="KW-0238">DNA-binding</keyword>
<sequence>MFNRLEALKVFCIAAETLQFRDAASRLATSPQAVTRLIGRLEEELGEVLFLRNTRQMRLSAFAEQLLPQARQLVEDSERLFTPSQEPRDDEVKGVVRVTLPDFPVMREVLCDVLASTADYDQLTLDWRPTLARLDVVEEQIDIGVRVGPPPDSRLVVRRVADTRDRIVASPTLISKTGIPRDLDDLQKRFPLCVLQNANTGRPWPWYFRQDLHFQPANPRFIAGDVYSQLEATCAGRVFGLIQEAVCFRYISSGELVEVLPEVERTRWPVYVYRPQRTVTQPRVKKVFQLLVNSLQRHLPAG</sequence>
<evidence type="ECO:0000259" key="5">
    <source>
        <dbReference type="PROSITE" id="PS50931"/>
    </source>
</evidence>
<keyword evidence="4" id="KW-0804">Transcription</keyword>
<feature type="domain" description="HTH lysR-type" evidence="5">
    <location>
        <begin position="1"/>
        <end position="60"/>
    </location>
</feature>
<dbReference type="PANTHER" id="PTHR30537:SF5">
    <property type="entry name" value="HTH-TYPE TRANSCRIPTIONAL ACTIVATOR TTDR-RELATED"/>
    <property type="match status" value="1"/>
</dbReference>
<dbReference type="GO" id="GO:0003700">
    <property type="term" value="F:DNA-binding transcription factor activity"/>
    <property type="evidence" value="ECO:0007669"/>
    <property type="project" value="InterPro"/>
</dbReference>
<evidence type="ECO:0000256" key="4">
    <source>
        <dbReference type="ARBA" id="ARBA00023163"/>
    </source>
</evidence>
<dbReference type="InterPro" id="IPR005119">
    <property type="entry name" value="LysR_subst-bd"/>
</dbReference>
<reference evidence="6 7" key="1">
    <citation type="submission" date="2018-01" db="EMBL/GenBank/DDBJ databases">
        <title>Whole genome analyses suggest that Burkholderia sensu lato contains two further novel genera in the rhizoxinica-symbiotica group Mycetohabitans gen. nov., and Trinickia gen. nov.: implications for the evolution of diazotrophy and nodulation in the Burkholderiaceae.</title>
        <authorList>
            <person name="Estrada-de los Santos P."/>
            <person name="Palmer M."/>
            <person name="Chavez-Ramirez B."/>
            <person name="Beukes C."/>
            <person name="Steenkamp E.T."/>
            <person name="Hirsch A.M."/>
            <person name="Manyaka P."/>
            <person name="Maluk M."/>
            <person name="Lafos M."/>
            <person name="Crook M."/>
            <person name="Gross E."/>
            <person name="Simon M.F."/>
            <person name="Bueno dos Reis Junior F."/>
            <person name="Poole P.S."/>
            <person name="Venter S.N."/>
            <person name="James E.K."/>
        </authorList>
    </citation>
    <scope>NUCLEOTIDE SEQUENCE [LARGE SCALE GENOMIC DNA]</scope>
    <source>
        <strain evidence="6 7">JPY 581</strain>
    </source>
</reference>
<dbReference type="SUPFAM" id="SSF46785">
    <property type="entry name" value="Winged helix' DNA-binding domain"/>
    <property type="match status" value="1"/>
</dbReference>
<evidence type="ECO:0000256" key="2">
    <source>
        <dbReference type="ARBA" id="ARBA00023015"/>
    </source>
</evidence>
<dbReference type="Proteomes" id="UP000235777">
    <property type="component" value="Unassembled WGS sequence"/>
</dbReference>